<dbReference type="SUPFAM" id="SSF56176">
    <property type="entry name" value="FAD-binding/transporter-associated domain-like"/>
    <property type="match status" value="1"/>
</dbReference>
<evidence type="ECO:0000256" key="2">
    <source>
        <dbReference type="ARBA" id="ARBA00022630"/>
    </source>
</evidence>
<dbReference type="PANTHER" id="PTHR42973:SF17">
    <property type="entry name" value="OXIDASE, PUTATIVE (AFU_ORTHOLOGUE AFUA_6G14340)-RELATED"/>
    <property type="match status" value="1"/>
</dbReference>
<dbReference type="InterPro" id="IPR016166">
    <property type="entry name" value="FAD-bd_PCMH"/>
</dbReference>
<dbReference type="Gene3D" id="3.40.462.20">
    <property type="match status" value="1"/>
</dbReference>
<dbReference type="RefSeq" id="XP_062658733.1">
    <property type="nucleotide sequence ID" value="XM_062800532.1"/>
</dbReference>
<evidence type="ECO:0000256" key="4">
    <source>
        <dbReference type="ARBA" id="ARBA00023002"/>
    </source>
</evidence>
<dbReference type="GO" id="GO:0071949">
    <property type="term" value="F:FAD binding"/>
    <property type="evidence" value="ECO:0007669"/>
    <property type="project" value="InterPro"/>
</dbReference>
<keyword evidence="2" id="KW-0285">Flavoprotein</keyword>
<dbReference type="PROSITE" id="PS00862">
    <property type="entry name" value="OX2_COVAL_FAD"/>
    <property type="match status" value="1"/>
</dbReference>
<comment type="similarity">
    <text evidence="1">Belongs to the oxygen-dependent FAD-linked oxidoreductase family.</text>
</comment>
<reference evidence="6" key="2">
    <citation type="submission" date="2023-06" db="EMBL/GenBank/DDBJ databases">
        <authorList>
            <consortium name="Lawrence Berkeley National Laboratory"/>
            <person name="Haridas S."/>
            <person name="Hensen N."/>
            <person name="Bonometti L."/>
            <person name="Westerberg I."/>
            <person name="Brannstrom I.O."/>
            <person name="Guillou S."/>
            <person name="Cros-Aarteil S."/>
            <person name="Calhoun S."/>
            <person name="Kuo A."/>
            <person name="Mondo S."/>
            <person name="Pangilinan J."/>
            <person name="Riley R."/>
            <person name="Labutti K."/>
            <person name="Andreopoulos B."/>
            <person name="Lipzen A."/>
            <person name="Chen C."/>
            <person name="Yanf M."/>
            <person name="Daum C."/>
            <person name="Ng V."/>
            <person name="Clum A."/>
            <person name="Steindorff A."/>
            <person name="Ohm R."/>
            <person name="Martin F."/>
            <person name="Silar P."/>
            <person name="Natvig D."/>
            <person name="Lalanne C."/>
            <person name="Gautier V."/>
            <person name="Ament-Velasquez S.L."/>
            <person name="Kruys A."/>
            <person name="Hutchinson M.I."/>
            <person name="Powell A.J."/>
            <person name="Barry K."/>
            <person name="Miller A.N."/>
            <person name="Grigoriev I.V."/>
            <person name="Debuchy R."/>
            <person name="Gladieux P."/>
            <person name="Thoren M.H."/>
            <person name="Johannesson H."/>
        </authorList>
    </citation>
    <scope>NUCLEOTIDE SEQUENCE</scope>
    <source>
        <strain evidence="6">CBS 168.71</strain>
    </source>
</reference>
<dbReference type="InterPro" id="IPR006094">
    <property type="entry name" value="Oxid_FAD_bind_N"/>
</dbReference>
<dbReference type="PANTHER" id="PTHR42973">
    <property type="entry name" value="BINDING OXIDOREDUCTASE, PUTATIVE (AFU_ORTHOLOGUE AFUA_1G17690)-RELATED"/>
    <property type="match status" value="1"/>
</dbReference>
<sequence>MGTAHSSLQKCIDGVGNNRAGFAGFPNNPLTYQPVWVHAYNLDIPITPAAVVRPQTAAEVSGVIKCASAHGVKVQARSGGHSYGNYGLGGEDGALVIDLVNLKQFSMDNRTWQATIGAGTKLGAMSKSLHRAGGRAITHAVCPGVGIGGHATIGGLGPTARMWGSTLDHVVEVEVVTADGEIRRANSSQNSDLFWALRGAASGFGVITEFVFKTQPEPGNIVQYEYSVKFGNPAEIAPFYLKWQAMIADPALDRRFGTIFILLPFGAIITGDFYGTKDEFTATGIPGMLPQASESSLVMNDWLGSLAHGAQKGNLYLSSLPVPFYSKSIGFKREDVPTADKIKDLFQWVNDQDKGTVAWAVIFDATGGAVGDVPMNATSFVHRDKILYYQSYVVGLPLSQKSKDFIGNFHNEILSKCSPKAYGTYPGYVDPGLPSAQQQYWESNLPRLREVKGIWDPADLFHNPQSVKKAE</sequence>
<gene>
    <name evidence="6" type="ORF">B0H64DRAFT_321750</name>
</gene>
<comment type="caution">
    <text evidence="6">The sequence shown here is derived from an EMBL/GenBank/DDBJ whole genome shotgun (WGS) entry which is preliminary data.</text>
</comment>
<dbReference type="InterPro" id="IPR016169">
    <property type="entry name" value="FAD-bd_PCMH_sub2"/>
</dbReference>
<dbReference type="GO" id="GO:0016491">
    <property type="term" value="F:oxidoreductase activity"/>
    <property type="evidence" value="ECO:0007669"/>
    <property type="project" value="UniProtKB-KW"/>
</dbReference>
<dbReference type="AlphaFoldDB" id="A0AAE0LSI2"/>
<dbReference type="EMBL" id="JAUEPN010000004">
    <property type="protein sequence ID" value="KAK3295219.1"/>
    <property type="molecule type" value="Genomic_DNA"/>
</dbReference>
<protein>
    <recommendedName>
        <fullName evidence="5">FAD-binding PCMH-type domain-containing protein</fullName>
    </recommendedName>
</protein>
<dbReference type="Pfam" id="PF01565">
    <property type="entry name" value="FAD_binding_4"/>
    <property type="match status" value="1"/>
</dbReference>
<dbReference type="Proteomes" id="UP001278766">
    <property type="component" value="Unassembled WGS sequence"/>
</dbReference>
<dbReference type="InterPro" id="IPR012951">
    <property type="entry name" value="BBE"/>
</dbReference>
<dbReference type="Pfam" id="PF08031">
    <property type="entry name" value="BBE"/>
    <property type="match status" value="1"/>
</dbReference>
<evidence type="ECO:0000256" key="1">
    <source>
        <dbReference type="ARBA" id="ARBA00005466"/>
    </source>
</evidence>
<name>A0AAE0LSI2_9PEZI</name>
<dbReference type="InterPro" id="IPR036318">
    <property type="entry name" value="FAD-bd_PCMH-like_sf"/>
</dbReference>
<keyword evidence="3" id="KW-0274">FAD</keyword>
<evidence type="ECO:0000259" key="5">
    <source>
        <dbReference type="PROSITE" id="PS51387"/>
    </source>
</evidence>
<keyword evidence="4" id="KW-0560">Oxidoreductase</keyword>
<reference evidence="6" key="1">
    <citation type="journal article" date="2023" name="Mol. Phylogenet. Evol.">
        <title>Genome-scale phylogeny and comparative genomics of the fungal order Sordariales.</title>
        <authorList>
            <person name="Hensen N."/>
            <person name="Bonometti L."/>
            <person name="Westerberg I."/>
            <person name="Brannstrom I.O."/>
            <person name="Guillou S."/>
            <person name="Cros-Aarteil S."/>
            <person name="Calhoun S."/>
            <person name="Haridas S."/>
            <person name="Kuo A."/>
            <person name="Mondo S."/>
            <person name="Pangilinan J."/>
            <person name="Riley R."/>
            <person name="LaButti K."/>
            <person name="Andreopoulos B."/>
            <person name="Lipzen A."/>
            <person name="Chen C."/>
            <person name="Yan M."/>
            <person name="Daum C."/>
            <person name="Ng V."/>
            <person name="Clum A."/>
            <person name="Steindorff A."/>
            <person name="Ohm R.A."/>
            <person name="Martin F."/>
            <person name="Silar P."/>
            <person name="Natvig D.O."/>
            <person name="Lalanne C."/>
            <person name="Gautier V."/>
            <person name="Ament-Velasquez S.L."/>
            <person name="Kruys A."/>
            <person name="Hutchinson M.I."/>
            <person name="Powell A.J."/>
            <person name="Barry K."/>
            <person name="Miller A.N."/>
            <person name="Grigoriev I.V."/>
            <person name="Debuchy R."/>
            <person name="Gladieux P."/>
            <person name="Hiltunen Thoren M."/>
            <person name="Johannesson H."/>
        </authorList>
    </citation>
    <scope>NUCLEOTIDE SEQUENCE</scope>
    <source>
        <strain evidence="6">CBS 168.71</strain>
    </source>
</reference>
<organism evidence="6 7">
    <name type="scientific">Chaetomium fimeti</name>
    <dbReference type="NCBI Taxonomy" id="1854472"/>
    <lineage>
        <taxon>Eukaryota</taxon>
        <taxon>Fungi</taxon>
        <taxon>Dikarya</taxon>
        <taxon>Ascomycota</taxon>
        <taxon>Pezizomycotina</taxon>
        <taxon>Sordariomycetes</taxon>
        <taxon>Sordariomycetidae</taxon>
        <taxon>Sordariales</taxon>
        <taxon>Chaetomiaceae</taxon>
        <taxon>Chaetomium</taxon>
    </lineage>
</organism>
<dbReference type="Gene3D" id="3.30.465.10">
    <property type="match status" value="1"/>
</dbReference>
<evidence type="ECO:0000313" key="6">
    <source>
        <dbReference type="EMBL" id="KAK3295219.1"/>
    </source>
</evidence>
<dbReference type="GeneID" id="87837480"/>
<dbReference type="InterPro" id="IPR050416">
    <property type="entry name" value="FAD-linked_Oxidoreductase"/>
</dbReference>
<feature type="domain" description="FAD-binding PCMH-type" evidence="5">
    <location>
        <begin position="44"/>
        <end position="217"/>
    </location>
</feature>
<dbReference type="PROSITE" id="PS51387">
    <property type="entry name" value="FAD_PCMH"/>
    <property type="match status" value="1"/>
</dbReference>
<accession>A0AAE0LSI2</accession>
<evidence type="ECO:0000256" key="3">
    <source>
        <dbReference type="ARBA" id="ARBA00022827"/>
    </source>
</evidence>
<proteinExistence type="inferred from homology"/>
<evidence type="ECO:0000313" key="7">
    <source>
        <dbReference type="Proteomes" id="UP001278766"/>
    </source>
</evidence>
<keyword evidence="7" id="KW-1185">Reference proteome</keyword>
<dbReference type="InterPro" id="IPR006093">
    <property type="entry name" value="Oxy_OxRdtase_FAD_BS"/>
</dbReference>